<proteinExistence type="predicted"/>
<organism evidence="1 2">
    <name type="scientific">Colocasia esculenta</name>
    <name type="common">Wild taro</name>
    <name type="synonym">Arum esculentum</name>
    <dbReference type="NCBI Taxonomy" id="4460"/>
    <lineage>
        <taxon>Eukaryota</taxon>
        <taxon>Viridiplantae</taxon>
        <taxon>Streptophyta</taxon>
        <taxon>Embryophyta</taxon>
        <taxon>Tracheophyta</taxon>
        <taxon>Spermatophyta</taxon>
        <taxon>Magnoliopsida</taxon>
        <taxon>Liliopsida</taxon>
        <taxon>Araceae</taxon>
        <taxon>Aroideae</taxon>
        <taxon>Colocasieae</taxon>
        <taxon>Colocasia</taxon>
    </lineage>
</organism>
<sequence>MTEGTVATTLVNAAYRAVAFTGSAAGSDRSLRDVEGTLLAVGRLSRCLTRGHFLLDELPFDTVGEVRSIF</sequence>
<evidence type="ECO:0000313" key="2">
    <source>
        <dbReference type="Proteomes" id="UP000652761"/>
    </source>
</evidence>
<dbReference type="AlphaFoldDB" id="A0A843U3W1"/>
<protein>
    <submittedName>
        <fullName evidence="1">Uncharacterized protein</fullName>
    </submittedName>
</protein>
<comment type="caution">
    <text evidence="1">The sequence shown here is derived from an EMBL/GenBank/DDBJ whole genome shotgun (WGS) entry which is preliminary data.</text>
</comment>
<name>A0A843U3W1_COLES</name>
<gene>
    <name evidence="1" type="ORF">Taro_009023</name>
</gene>
<dbReference type="EMBL" id="NMUH01000309">
    <property type="protein sequence ID" value="MQL76630.1"/>
    <property type="molecule type" value="Genomic_DNA"/>
</dbReference>
<accession>A0A843U3W1</accession>
<dbReference type="Proteomes" id="UP000652761">
    <property type="component" value="Unassembled WGS sequence"/>
</dbReference>
<keyword evidence="2" id="KW-1185">Reference proteome</keyword>
<reference evidence="1" key="1">
    <citation type="submission" date="2017-07" db="EMBL/GenBank/DDBJ databases">
        <title>Taro Niue Genome Assembly and Annotation.</title>
        <authorList>
            <person name="Atibalentja N."/>
            <person name="Keating K."/>
            <person name="Fields C.J."/>
        </authorList>
    </citation>
    <scope>NUCLEOTIDE SEQUENCE</scope>
    <source>
        <strain evidence="1">Niue_2</strain>
        <tissue evidence="1">Leaf</tissue>
    </source>
</reference>
<evidence type="ECO:0000313" key="1">
    <source>
        <dbReference type="EMBL" id="MQL76630.1"/>
    </source>
</evidence>